<dbReference type="Proteomes" id="UP000287651">
    <property type="component" value="Unassembled WGS sequence"/>
</dbReference>
<proteinExistence type="predicted"/>
<evidence type="ECO:0000313" key="3">
    <source>
        <dbReference type="Proteomes" id="UP000287651"/>
    </source>
</evidence>
<evidence type="ECO:0000256" key="1">
    <source>
        <dbReference type="SAM" id="MobiDB-lite"/>
    </source>
</evidence>
<gene>
    <name evidence="2" type="ORF">B296_00022814</name>
</gene>
<evidence type="ECO:0000313" key="2">
    <source>
        <dbReference type="EMBL" id="RRT75210.1"/>
    </source>
</evidence>
<reference evidence="2 3" key="1">
    <citation type="journal article" date="2014" name="Agronomy (Basel)">
        <title>A Draft Genome Sequence for Ensete ventricosum, the Drought-Tolerant Tree Against Hunger.</title>
        <authorList>
            <person name="Harrison J."/>
            <person name="Moore K.A."/>
            <person name="Paszkiewicz K."/>
            <person name="Jones T."/>
            <person name="Grant M."/>
            <person name="Ambacheew D."/>
            <person name="Muzemil S."/>
            <person name="Studholme D.J."/>
        </authorList>
    </citation>
    <scope>NUCLEOTIDE SEQUENCE [LARGE SCALE GENOMIC DNA]</scope>
</reference>
<feature type="region of interest" description="Disordered" evidence="1">
    <location>
        <begin position="84"/>
        <end position="107"/>
    </location>
</feature>
<name>A0A427AG70_ENSVE</name>
<protein>
    <submittedName>
        <fullName evidence="2">Uncharacterized protein</fullName>
    </submittedName>
</protein>
<dbReference type="EMBL" id="AMZH03002549">
    <property type="protein sequence ID" value="RRT75210.1"/>
    <property type="molecule type" value="Genomic_DNA"/>
</dbReference>
<feature type="region of interest" description="Disordered" evidence="1">
    <location>
        <begin position="58"/>
        <end position="77"/>
    </location>
</feature>
<sequence>MGILCLTGMNLKGMKQMSVGQAPHPGPSPLCVVHTMQPRAALETTIEVKQPLKKMKVLAQKPPPSATPNAPTSTAPRKEVLALTTPHKETPLKFYAGREAAGIGTRR</sequence>
<dbReference type="AlphaFoldDB" id="A0A427AG70"/>
<organism evidence="2 3">
    <name type="scientific">Ensete ventricosum</name>
    <name type="common">Abyssinian banana</name>
    <name type="synonym">Musa ensete</name>
    <dbReference type="NCBI Taxonomy" id="4639"/>
    <lineage>
        <taxon>Eukaryota</taxon>
        <taxon>Viridiplantae</taxon>
        <taxon>Streptophyta</taxon>
        <taxon>Embryophyta</taxon>
        <taxon>Tracheophyta</taxon>
        <taxon>Spermatophyta</taxon>
        <taxon>Magnoliopsida</taxon>
        <taxon>Liliopsida</taxon>
        <taxon>Zingiberales</taxon>
        <taxon>Musaceae</taxon>
        <taxon>Ensete</taxon>
    </lineage>
</organism>
<comment type="caution">
    <text evidence="2">The sequence shown here is derived from an EMBL/GenBank/DDBJ whole genome shotgun (WGS) entry which is preliminary data.</text>
</comment>
<accession>A0A427AG70</accession>